<accession>A0A4V6ILB3</accession>
<evidence type="ECO:0000313" key="4">
    <source>
        <dbReference type="Proteomes" id="UP000507962"/>
    </source>
</evidence>
<dbReference type="NCBIfam" id="TIGR00236">
    <property type="entry name" value="wecB"/>
    <property type="match status" value="1"/>
</dbReference>
<sequence>MARPLISRGVKPMKKKKIFVVAGARPNFMKIAPIVRAMDASPAFETVIVHTGQHYDHNMSGSFFAELGIRRPDHNLEVGSGTHAFQTASVMMKFEEICLTDRPDYVMVVGDVNSTIAAGLVAKKLGASLIHVEAGLRSGDRLMPEEINRLATDAITDIFFTTEKGATANLVSTGCDPGRVHFVGNVMIDNLFYQLGRLEASAVSGEVATLKQSIRGNYICLTMHRPSNVDNPEVLEAMLAALGDLAGEVPVIFPCHPRSRKNITRFGLDGYLSEPPINGGTVKEGLLCMPPLGYNDFLYLWKDAALVITDSGGLQEETTALEIPCITIRENTERPVTVEVGSNLIVGSDGERLKAESLKALSGRWKPCTVPELWDGHAGERITSVLEGACGI</sequence>
<dbReference type="PANTHER" id="PTHR43174">
    <property type="entry name" value="UDP-N-ACETYLGLUCOSAMINE 2-EPIMERASE"/>
    <property type="match status" value="1"/>
</dbReference>
<dbReference type="SUPFAM" id="SSF53756">
    <property type="entry name" value="UDP-Glycosyltransferase/glycogen phosphorylase"/>
    <property type="match status" value="1"/>
</dbReference>
<dbReference type="AlphaFoldDB" id="A0A4V6ILB3"/>
<comment type="similarity">
    <text evidence="1">Belongs to the UDP-N-acetylglucosamine 2-epimerase family.</text>
</comment>
<dbReference type="Gene3D" id="3.40.50.2000">
    <property type="entry name" value="Glycogen Phosphorylase B"/>
    <property type="match status" value="2"/>
</dbReference>
<organism evidence="3 4">
    <name type="scientific">Desulfoluna butyratoxydans</name>
    <dbReference type="NCBI Taxonomy" id="231438"/>
    <lineage>
        <taxon>Bacteria</taxon>
        <taxon>Pseudomonadati</taxon>
        <taxon>Thermodesulfobacteriota</taxon>
        <taxon>Desulfobacteria</taxon>
        <taxon>Desulfobacterales</taxon>
        <taxon>Desulfolunaceae</taxon>
        <taxon>Desulfoluna</taxon>
    </lineage>
</organism>
<evidence type="ECO:0000256" key="1">
    <source>
        <dbReference type="RuleBase" id="RU003513"/>
    </source>
</evidence>
<feature type="domain" description="UDP-N-acetylglucosamine 2-epimerase" evidence="2">
    <location>
        <begin position="37"/>
        <end position="387"/>
    </location>
</feature>
<keyword evidence="1" id="KW-0413">Isomerase</keyword>
<reference evidence="3 4" key="1">
    <citation type="submission" date="2019-03" db="EMBL/GenBank/DDBJ databases">
        <authorList>
            <person name="Nijsse B."/>
        </authorList>
    </citation>
    <scope>NUCLEOTIDE SEQUENCE [LARGE SCALE GENOMIC DNA]</scope>
    <source>
        <strain evidence="3">Desulfoluna butyratoxydans MSL71</strain>
    </source>
</reference>
<dbReference type="Pfam" id="PF02350">
    <property type="entry name" value="Epimerase_2"/>
    <property type="match status" value="1"/>
</dbReference>
<dbReference type="GO" id="GO:0016853">
    <property type="term" value="F:isomerase activity"/>
    <property type="evidence" value="ECO:0007669"/>
    <property type="project" value="UniProtKB-KW"/>
</dbReference>
<dbReference type="Proteomes" id="UP000507962">
    <property type="component" value="Unassembled WGS sequence"/>
</dbReference>
<proteinExistence type="inferred from homology"/>
<dbReference type="InterPro" id="IPR003331">
    <property type="entry name" value="UDP_GlcNAc_Epimerase_2_dom"/>
</dbReference>
<dbReference type="InterPro" id="IPR029767">
    <property type="entry name" value="WecB-like"/>
</dbReference>
<keyword evidence="4" id="KW-1185">Reference proteome</keyword>
<gene>
    <name evidence="3" type="ORF">MSL71_20870</name>
</gene>
<dbReference type="PANTHER" id="PTHR43174:SF1">
    <property type="entry name" value="UDP-N-ACETYLGLUCOSAMINE 2-EPIMERASE"/>
    <property type="match status" value="1"/>
</dbReference>
<evidence type="ECO:0000259" key="2">
    <source>
        <dbReference type="Pfam" id="PF02350"/>
    </source>
</evidence>
<evidence type="ECO:0000313" key="3">
    <source>
        <dbReference type="EMBL" id="VFQ44438.1"/>
    </source>
</evidence>
<name>A0A4V6ILB3_9BACT</name>
<dbReference type="EMBL" id="CAADHO010000003">
    <property type="protein sequence ID" value="VFQ44438.1"/>
    <property type="molecule type" value="Genomic_DNA"/>
</dbReference>
<dbReference type="CDD" id="cd03786">
    <property type="entry name" value="GTB_UDP-GlcNAc_2-Epimerase"/>
    <property type="match status" value="1"/>
</dbReference>
<protein>
    <submittedName>
        <fullName evidence="3">Udp-n-acetylglucosamine 2-epimerase</fullName>
    </submittedName>
</protein>